<keyword evidence="2 7" id="KW-1003">Cell membrane</keyword>
<comment type="similarity">
    <text evidence="7">Belongs to the UPF0761 family.</text>
</comment>
<dbReference type="AlphaFoldDB" id="A0A315EKQ5"/>
<feature type="transmembrane region" description="Helical" evidence="7">
    <location>
        <begin position="42"/>
        <end position="70"/>
    </location>
</feature>
<evidence type="ECO:0000256" key="4">
    <source>
        <dbReference type="ARBA" id="ARBA00022692"/>
    </source>
</evidence>
<dbReference type="InterPro" id="IPR023679">
    <property type="entry name" value="UPF0761_bac"/>
</dbReference>
<reference evidence="8 9" key="1">
    <citation type="submission" date="2017-04" db="EMBL/GenBank/DDBJ databases">
        <title>Unexpected and diverse lifestyles within the genus Limnohabitans.</title>
        <authorList>
            <person name="Kasalicky V."/>
            <person name="Mehrshad M."/>
            <person name="Andrei S.-A."/>
            <person name="Salcher M."/>
            <person name="Kratochvilova H."/>
            <person name="Simek K."/>
            <person name="Ghai R."/>
        </authorList>
    </citation>
    <scope>NUCLEOTIDE SEQUENCE [LARGE SCALE GENOMIC DNA]</scope>
    <source>
        <strain evidence="8 9">MWH-C5</strain>
    </source>
</reference>
<proteinExistence type="inferred from homology"/>
<dbReference type="PANTHER" id="PTHR30213:SF0">
    <property type="entry name" value="UPF0761 MEMBRANE PROTEIN YIHY"/>
    <property type="match status" value="1"/>
</dbReference>
<gene>
    <name evidence="8" type="ORF">B9Z44_02020</name>
</gene>
<dbReference type="PANTHER" id="PTHR30213">
    <property type="entry name" value="INNER MEMBRANE PROTEIN YHJD"/>
    <property type="match status" value="1"/>
</dbReference>
<keyword evidence="3" id="KW-0997">Cell inner membrane</keyword>
<organism evidence="8 9">
    <name type="scientific">Limnohabitans curvus</name>
    <dbReference type="NCBI Taxonomy" id="323423"/>
    <lineage>
        <taxon>Bacteria</taxon>
        <taxon>Pseudomonadati</taxon>
        <taxon>Pseudomonadota</taxon>
        <taxon>Betaproteobacteria</taxon>
        <taxon>Burkholderiales</taxon>
        <taxon>Comamonadaceae</taxon>
        <taxon>Limnohabitans</taxon>
    </lineage>
</organism>
<keyword evidence="4 7" id="KW-0812">Transmembrane</keyword>
<feature type="transmembrane region" description="Helical" evidence="7">
    <location>
        <begin position="148"/>
        <end position="168"/>
    </location>
</feature>
<evidence type="ECO:0000313" key="9">
    <source>
        <dbReference type="Proteomes" id="UP000251341"/>
    </source>
</evidence>
<keyword evidence="5 7" id="KW-1133">Transmembrane helix</keyword>
<evidence type="ECO:0000256" key="3">
    <source>
        <dbReference type="ARBA" id="ARBA00022519"/>
    </source>
</evidence>
<evidence type="ECO:0000256" key="7">
    <source>
        <dbReference type="HAMAP-Rule" id="MF_00672"/>
    </source>
</evidence>
<name>A0A315EKQ5_9BURK</name>
<dbReference type="NCBIfam" id="TIGR00765">
    <property type="entry name" value="yihY_not_rbn"/>
    <property type="match status" value="1"/>
</dbReference>
<dbReference type="GO" id="GO:0005886">
    <property type="term" value="C:plasma membrane"/>
    <property type="evidence" value="ECO:0007669"/>
    <property type="project" value="UniProtKB-SubCell"/>
</dbReference>
<accession>A0A315EKQ5</accession>
<comment type="caution">
    <text evidence="8">The sequence shown here is derived from an EMBL/GenBank/DDBJ whole genome shotgun (WGS) entry which is preliminary data.</text>
</comment>
<keyword evidence="9" id="KW-1185">Reference proteome</keyword>
<sequence length="410" mass="46044">MIQPMIVLQVHNFFERLARFPWRNTARTLRQRFREDRLGQTAGSLTFTTTIALVPMVTVALAVLTAFPLFGDFQTVLQKRLVESLVPDNISRQVLGYLTMFASKASRLGAAGVTALLLSALALVFTIDRTLNAIWRVRKRRPLVHSMLLYWTAITLGPLLMGASLVMMSQFVAASRGVVPDGVGNLRWLFSTLEFLLLAWAVSALYRFVPYTQVRWSHALVGGVWVAAATEIARKVLAYYFGQMPTYSMVYGAFATVPILLVWIYLAWSIVLIGAVFVANLPSLLGGISRDGRSVGWRFQLALEVLQRLQLARQTDDHGASMTTLCEDLALDPLQIEDVLATLVDLDWIARLSESVDARQTHVKEARYVMLADPHRTPLAPLMERLLLVRSPESQGLWMKWQDLRLCDVL</sequence>
<feature type="transmembrane region" description="Helical" evidence="7">
    <location>
        <begin position="262"/>
        <end position="285"/>
    </location>
</feature>
<evidence type="ECO:0000256" key="1">
    <source>
        <dbReference type="ARBA" id="ARBA00004651"/>
    </source>
</evidence>
<dbReference type="EMBL" id="NESP01000001">
    <property type="protein sequence ID" value="PUE58480.1"/>
    <property type="molecule type" value="Genomic_DNA"/>
</dbReference>
<dbReference type="InterPro" id="IPR017039">
    <property type="entry name" value="Virul_fac_BrkB"/>
</dbReference>
<evidence type="ECO:0000256" key="6">
    <source>
        <dbReference type="ARBA" id="ARBA00023136"/>
    </source>
</evidence>
<dbReference type="HAMAP" id="MF_00672">
    <property type="entry name" value="UPF0761"/>
    <property type="match status" value="1"/>
</dbReference>
<dbReference type="Proteomes" id="UP000251341">
    <property type="component" value="Unassembled WGS sequence"/>
</dbReference>
<feature type="transmembrane region" description="Helical" evidence="7">
    <location>
        <begin position="220"/>
        <end position="242"/>
    </location>
</feature>
<evidence type="ECO:0000313" key="8">
    <source>
        <dbReference type="EMBL" id="PUE58480.1"/>
    </source>
</evidence>
<dbReference type="Pfam" id="PF03631">
    <property type="entry name" value="Virul_fac_BrkB"/>
    <property type="match status" value="1"/>
</dbReference>
<feature type="transmembrane region" description="Helical" evidence="7">
    <location>
        <begin position="188"/>
        <end position="208"/>
    </location>
</feature>
<feature type="transmembrane region" description="Helical" evidence="7">
    <location>
        <begin position="108"/>
        <end position="127"/>
    </location>
</feature>
<evidence type="ECO:0000256" key="2">
    <source>
        <dbReference type="ARBA" id="ARBA00022475"/>
    </source>
</evidence>
<evidence type="ECO:0000256" key="5">
    <source>
        <dbReference type="ARBA" id="ARBA00022989"/>
    </source>
</evidence>
<keyword evidence="6 7" id="KW-0472">Membrane</keyword>
<protein>
    <recommendedName>
        <fullName evidence="7">UPF0761 membrane protein B9Z44_02020</fullName>
    </recommendedName>
</protein>
<comment type="subcellular location">
    <subcellularLocation>
        <location evidence="1 7">Cell membrane</location>
        <topology evidence="1 7">Multi-pass membrane protein</topology>
    </subcellularLocation>
</comment>